<comment type="caution">
    <text evidence="2">The sequence shown here is derived from an EMBL/GenBank/DDBJ whole genome shotgun (WGS) entry which is preliminary data.</text>
</comment>
<proteinExistence type="predicted"/>
<feature type="transmembrane region" description="Helical" evidence="1">
    <location>
        <begin position="140"/>
        <end position="163"/>
    </location>
</feature>
<keyword evidence="1" id="KW-1133">Transmembrane helix</keyword>
<feature type="transmembrane region" description="Helical" evidence="1">
    <location>
        <begin position="7"/>
        <end position="35"/>
    </location>
</feature>
<keyword evidence="1" id="KW-0812">Transmembrane</keyword>
<reference evidence="2 3" key="1">
    <citation type="journal article" date="2018" name="Sci. Rep.">
        <title>Comparative analysis of the Pocillopora damicornis genome highlights role of immune system in coral evolution.</title>
        <authorList>
            <person name="Cunning R."/>
            <person name="Bay R.A."/>
            <person name="Gillette P."/>
            <person name="Baker A.C."/>
            <person name="Traylor-Knowles N."/>
        </authorList>
    </citation>
    <scope>NUCLEOTIDE SEQUENCE [LARGE SCALE GENOMIC DNA]</scope>
    <source>
        <strain evidence="2">RSMAS</strain>
        <tissue evidence="2">Whole animal</tissue>
    </source>
</reference>
<dbReference type="Proteomes" id="UP000275408">
    <property type="component" value="Unassembled WGS sequence"/>
</dbReference>
<evidence type="ECO:0000256" key="1">
    <source>
        <dbReference type="SAM" id="Phobius"/>
    </source>
</evidence>
<evidence type="ECO:0000313" key="3">
    <source>
        <dbReference type="Proteomes" id="UP000275408"/>
    </source>
</evidence>
<feature type="transmembrane region" description="Helical" evidence="1">
    <location>
        <begin position="47"/>
        <end position="67"/>
    </location>
</feature>
<gene>
    <name evidence="2" type="ORF">pdam_00006831</name>
</gene>
<dbReference type="EMBL" id="RCHS01003243">
    <property type="protein sequence ID" value="RMX43108.1"/>
    <property type="molecule type" value="Genomic_DNA"/>
</dbReference>
<dbReference type="AlphaFoldDB" id="A0A3M6TPB7"/>
<dbReference type="OrthoDB" id="5976581at2759"/>
<evidence type="ECO:0000313" key="2">
    <source>
        <dbReference type="EMBL" id="RMX43108.1"/>
    </source>
</evidence>
<feature type="transmembrane region" description="Helical" evidence="1">
    <location>
        <begin position="79"/>
        <end position="105"/>
    </location>
</feature>
<protein>
    <recommendedName>
        <fullName evidence="4">MARVEL domain-containing protein</fullName>
    </recommendedName>
</protein>
<organism evidence="2 3">
    <name type="scientific">Pocillopora damicornis</name>
    <name type="common">Cauliflower coral</name>
    <name type="synonym">Millepora damicornis</name>
    <dbReference type="NCBI Taxonomy" id="46731"/>
    <lineage>
        <taxon>Eukaryota</taxon>
        <taxon>Metazoa</taxon>
        <taxon>Cnidaria</taxon>
        <taxon>Anthozoa</taxon>
        <taxon>Hexacorallia</taxon>
        <taxon>Scleractinia</taxon>
        <taxon>Astrocoeniina</taxon>
        <taxon>Pocilloporidae</taxon>
        <taxon>Pocillopora</taxon>
    </lineage>
</organism>
<name>A0A3M6TPB7_POCDA</name>
<keyword evidence="3" id="KW-1185">Reference proteome</keyword>
<accession>A0A3M6TPB7</accession>
<keyword evidence="1" id="KW-0472">Membrane</keyword>
<evidence type="ECO:0008006" key="4">
    <source>
        <dbReference type="Google" id="ProtNLM"/>
    </source>
</evidence>
<dbReference type="OMA" id="YAMAIMA"/>
<sequence>MGVRDGAIVYFDGVLKLLGVIHGMFGGLFIVLGILVRLVVDHWTSQMLLPIWIGVIIAATGVIAVLDSNMENAENSKKYYLIDFLLFSVLSLLLSTMLIVCYSMAVHTVFTGEEVGSFSWYAYNRTPDQNVTRTKTLTTFVLIFSCLEFLLCLGSIAYFTYAYRRDFKKKPKSRIQENAPCSYANEYVQC</sequence>